<dbReference type="PROSITE" id="PS50111">
    <property type="entry name" value="CHEMOTAXIS_TRANSDUC_2"/>
    <property type="match status" value="1"/>
</dbReference>
<evidence type="ECO:0000313" key="10">
    <source>
        <dbReference type="EMBL" id="QSI76729.1"/>
    </source>
</evidence>
<feature type="transmembrane region" description="Helical" evidence="8">
    <location>
        <begin position="191"/>
        <end position="212"/>
    </location>
</feature>
<evidence type="ECO:0000256" key="6">
    <source>
        <dbReference type="ARBA" id="ARBA00023224"/>
    </source>
</evidence>
<evidence type="ECO:0000256" key="4">
    <source>
        <dbReference type="ARBA" id="ARBA00022989"/>
    </source>
</evidence>
<dbReference type="Pfam" id="PF00015">
    <property type="entry name" value="MCPsignal"/>
    <property type="match status" value="1"/>
</dbReference>
<feature type="domain" description="Methyl-accepting transducer" evidence="9">
    <location>
        <begin position="272"/>
        <end position="508"/>
    </location>
</feature>
<proteinExistence type="predicted"/>
<dbReference type="InterPro" id="IPR004089">
    <property type="entry name" value="MCPsignal_dom"/>
</dbReference>
<dbReference type="SMART" id="SM01049">
    <property type="entry name" value="Cache_2"/>
    <property type="match status" value="1"/>
</dbReference>
<comment type="subcellular location">
    <subcellularLocation>
        <location evidence="1">Cell membrane</location>
        <topology evidence="1">Multi-pass membrane protein</topology>
    </subcellularLocation>
</comment>
<dbReference type="Proteomes" id="UP000663570">
    <property type="component" value="Chromosome"/>
</dbReference>
<reference evidence="10 11" key="1">
    <citation type="submission" date="2021-02" db="EMBL/GenBank/DDBJ databases">
        <title>Niveibacterium changnyeongensis HC41.</title>
        <authorList>
            <person name="Kang M."/>
        </authorList>
    </citation>
    <scope>NUCLEOTIDE SEQUENCE [LARGE SCALE GENOMIC DNA]</scope>
    <source>
        <strain evidence="10 11">HC41</strain>
    </source>
</reference>
<dbReference type="Gene3D" id="3.30.450.20">
    <property type="entry name" value="PAS domain"/>
    <property type="match status" value="1"/>
</dbReference>
<protein>
    <submittedName>
        <fullName evidence="10">Methyl-accepting chemotaxis protein</fullName>
    </submittedName>
</protein>
<evidence type="ECO:0000256" key="3">
    <source>
        <dbReference type="ARBA" id="ARBA00022692"/>
    </source>
</evidence>
<keyword evidence="2" id="KW-1003">Cell membrane</keyword>
<dbReference type="CDD" id="cd11386">
    <property type="entry name" value="MCP_signal"/>
    <property type="match status" value="1"/>
</dbReference>
<evidence type="ECO:0000256" key="2">
    <source>
        <dbReference type="ARBA" id="ARBA00022475"/>
    </source>
</evidence>
<keyword evidence="6 7" id="KW-0807">Transducer</keyword>
<evidence type="ECO:0000313" key="11">
    <source>
        <dbReference type="Proteomes" id="UP000663570"/>
    </source>
</evidence>
<organism evidence="10 11">
    <name type="scientific">Niveibacterium microcysteis</name>
    <dbReference type="NCBI Taxonomy" id="2811415"/>
    <lineage>
        <taxon>Bacteria</taxon>
        <taxon>Pseudomonadati</taxon>
        <taxon>Pseudomonadota</taxon>
        <taxon>Betaproteobacteria</taxon>
        <taxon>Rhodocyclales</taxon>
        <taxon>Rhodocyclaceae</taxon>
        <taxon>Niveibacterium</taxon>
    </lineage>
</organism>
<evidence type="ECO:0000256" key="1">
    <source>
        <dbReference type="ARBA" id="ARBA00004651"/>
    </source>
</evidence>
<gene>
    <name evidence="10" type="ORF">JY500_20085</name>
</gene>
<evidence type="ECO:0000259" key="9">
    <source>
        <dbReference type="PROSITE" id="PS50111"/>
    </source>
</evidence>
<dbReference type="PANTHER" id="PTHR32089:SF119">
    <property type="entry name" value="METHYL-ACCEPTING CHEMOTAXIS PROTEIN CTPL"/>
    <property type="match status" value="1"/>
</dbReference>
<feature type="transmembrane region" description="Helical" evidence="8">
    <location>
        <begin position="12"/>
        <end position="31"/>
    </location>
</feature>
<keyword evidence="5 8" id="KW-0472">Membrane</keyword>
<name>A0ABX7M7W0_9RHOO</name>
<dbReference type="PANTHER" id="PTHR32089">
    <property type="entry name" value="METHYL-ACCEPTING CHEMOTAXIS PROTEIN MCPB"/>
    <property type="match status" value="1"/>
</dbReference>
<dbReference type="Pfam" id="PF08269">
    <property type="entry name" value="dCache_2"/>
    <property type="match status" value="1"/>
</dbReference>
<dbReference type="InterPro" id="IPR033480">
    <property type="entry name" value="sCache_2"/>
</dbReference>
<keyword evidence="3 8" id="KW-0812">Transmembrane</keyword>
<dbReference type="Gene3D" id="1.10.287.950">
    <property type="entry name" value="Methyl-accepting chemotaxis protein"/>
    <property type="match status" value="1"/>
</dbReference>
<accession>A0ABX7M7W0</accession>
<evidence type="ECO:0000256" key="5">
    <source>
        <dbReference type="ARBA" id="ARBA00023136"/>
    </source>
</evidence>
<dbReference type="InterPro" id="IPR004010">
    <property type="entry name" value="Double_Cache_2"/>
</dbReference>
<keyword evidence="11" id="KW-1185">Reference proteome</keyword>
<sequence length="544" mass="57836">MLDALKLKTKILVMLGSACAAVFLLLIASAMEQRSTMIEGRKATIRAVVESAHHVLAFYAAKEAEGMPREAAQKAALEAIALIRYGGDDHKTEYLYVYQMDGVNVYHVRKELIGTNVAQTLRDGRGRYPVQDLIDALSGRADAFVDSMFPRKAGAEPVPKLQYVMRFDGWNWFVGTGAWMDDVERQMRDELIAGVALFVAVLCVVGGIGWAVSRSVLRQIGGEPASAIQVMARAAQGDLTASVGKAASGSVLASFDVARTAIREVLAQIRGESARMRDGASNIAAVSGEVAELAQQQVDATSSMAAAVEEMTVSIGHISDSAHDTQTYSAEAARLAQEGQNQVERAREGIQALSGTVANAATRIEVLAQRAGQIGGIASVIKDIAGQTNLLALNAAIEAARAGEQGRGFAVVADEVRKLAERTAAATVEIETMIQSIQSETGAVTDVMQAAMPQADEGVRLASGAAEVLRAIRDGATHTLERIRDVADATREQSEASTSIAQRVEEIARMIEQTNGRMQDTAGTARMLSAIADALDAQVAYFKT</sequence>
<dbReference type="RefSeq" id="WP_206254352.1">
    <property type="nucleotide sequence ID" value="NZ_CP071060.1"/>
</dbReference>
<evidence type="ECO:0000256" key="7">
    <source>
        <dbReference type="PROSITE-ProRule" id="PRU00284"/>
    </source>
</evidence>
<evidence type="ECO:0000256" key="8">
    <source>
        <dbReference type="SAM" id="Phobius"/>
    </source>
</evidence>
<dbReference type="SMART" id="SM00283">
    <property type="entry name" value="MA"/>
    <property type="match status" value="1"/>
</dbReference>
<dbReference type="SUPFAM" id="SSF58104">
    <property type="entry name" value="Methyl-accepting chemotaxis protein (MCP) signaling domain"/>
    <property type="match status" value="1"/>
</dbReference>
<keyword evidence="4 8" id="KW-1133">Transmembrane helix</keyword>
<dbReference type="EMBL" id="CP071060">
    <property type="protein sequence ID" value="QSI76729.1"/>
    <property type="molecule type" value="Genomic_DNA"/>
</dbReference>